<dbReference type="SMART" id="SM00186">
    <property type="entry name" value="FBG"/>
    <property type="match status" value="1"/>
</dbReference>
<dbReference type="EMBL" id="LNIX01000036">
    <property type="protein sequence ID" value="OXA40014.1"/>
    <property type="molecule type" value="Genomic_DNA"/>
</dbReference>
<protein>
    <submittedName>
        <fullName evidence="2">Techylectin-5B</fullName>
    </submittedName>
</protein>
<organism evidence="2 3">
    <name type="scientific">Folsomia candida</name>
    <name type="common">Springtail</name>
    <dbReference type="NCBI Taxonomy" id="158441"/>
    <lineage>
        <taxon>Eukaryota</taxon>
        <taxon>Metazoa</taxon>
        <taxon>Ecdysozoa</taxon>
        <taxon>Arthropoda</taxon>
        <taxon>Hexapoda</taxon>
        <taxon>Collembola</taxon>
        <taxon>Entomobryomorpha</taxon>
        <taxon>Isotomoidea</taxon>
        <taxon>Isotomidae</taxon>
        <taxon>Proisotominae</taxon>
        <taxon>Folsomia</taxon>
    </lineage>
</organism>
<dbReference type="PROSITE" id="PS51406">
    <property type="entry name" value="FIBRINOGEN_C_2"/>
    <property type="match status" value="1"/>
</dbReference>
<dbReference type="Proteomes" id="UP000198287">
    <property type="component" value="Unassembled WGS sequence"/>
</dbReference>
<name>A0A226D567_FOLCA</name>
<evidence type="ECO:0000259" key="1">
    <source>
        <dbReference type="PROSITE" id="PS51406"/>
    </source>
</evidence>
<dbReference type="OrthoDB" id="6145874at2759"/>
<dbReference type="InterPro" id="IPR002181">
    <property type="entry name" value="Fibrinogen_a/b/g_C_dom"/>
</dbReference>
<feature type="domain" description="Fibrinogen C-terminal" evidence="1">
    <location>
        <begin position="66"/>
        <end position="276"/>
    </location>
</feature>
<dbReference type="STRING" id="158441.A0A226D567"/>
<dbReference type="Gene3D" id="3.90.215.10">
    <property type="entry name" value="Gamma Fibrinogen, chain A, domain 1"/>
    <property type="match status" value="1"/>
</dbReference>
<evidence type="ECO:0000313" key="3">
    <source>
        <dbReference type="Proteomes" id="UP000198287"/>
    </source>
</evidence>
<dbReference type="InterPro" id="IPR014716">
    <property type="entry name" value="Fibrinogen_a/b/g_C_1"/>
</dbReference>
<dbReference type="InterPro" id="IPR036056">
    <property type="entry name" value="Fibrinogen-like_C"/>
</dbReference>
<accession>A0A226D567</accession>
<comment type="caution">
    <text evidence="2">The sequence shown here is derived from an EMBL/GenBank/DDBJ whole genome shotgun (WGS) entry which is preliminary data.</text>
</comment>
<reference evidence="2 3" key="1">
    <citation type="submission" date="2015-12" db="EMBL/GenBank/DDBJ databases">
        <title>The genome of Folsomia candida.</title>
        <authorList>
            <person name="Faddeeva A."/>
            <person name="Derks M.F."/>
            <person name="Anvar Y."/>
            <person name="Smit S."/>
            <person name="Van Straalen N."/>
            <person name="Roelofs D."/>
        </authorList>
    </citation>
    <scope>NUCLEOTIDE SEQUENCE [LARGE SCALE GENOMIC DNA]</scope>
    <source>
        <strain evidence="2 3">VU population</strain>
        <tissue evidence="2">Whole body</tissue>
    </source>
</reference>
<gene>
    <name evidence="2" type="ORF">Fcan01_25366</name>
</gene>
<evidence type="ECO:0000313" key="2">
    <source>
        <dbReference type="EMBL" id="OXA40014.1"/>
    </source>
</evidence>
<dbReference type="PANTHER" id="PTHR19143">
    <property type="entry name" value="FIBRINOGEN/TENASCIN/ANGIOPOEITIN"/>
    <property type="match status" value="1"/>
</dbReference>
<dbReference type="InterPro" id="IPR050373">
    <property type="entry name" value="Fibrinogen_C-term_domain"/>
</dbReference>
<dbReference type="CDD" id="cd00087">
    <property type="entry name" value="FReD"/>
    <property type="match status" value="1"/>
</dbReference>
<sequence length="279" mass="32427">MLVSEEQKSSFNESCNFVEQLLIVQRDQDTTLEEIRKTSSNLFEGVATILTEVESLKYHINNTYPEFYKEPPKSCGDDNNLTDSTFRNQRIFCDKEWVIVQRRGTSTPPGTERTNFERIWIVYENGFGSLGGDFWLGLKTIHELTMEGYTQLRVDLEDWNGEKRYAMYDVFKVTGTQDKYRLTVAGYTGTAGDSLNYHNGSQFTKSDNDNDGYKYRNCAQEYRSGWWYNACSNANLNSIYRNSSIVQKSLVGVLWHHWKGSDYSYKKVEMKIRKPPQLV</sequence>
<dbReference type="OMA" id="QKTHELM"/>
<keyword evidence="3" id="KW-1185">Reference proteome</keyword>
<dbReference type="Pfam" id="PF00147">
    <property type="entry name" value="Fibrinogen_C"/>
    <property type="match status" value="1"/>
</dbReference>
<dbReference type="AlphaFoldDB" id="A0A226D567"/>
<proteinExistence type="predicted"/>
<dbReference type="SUPFAM" id="SSF56496">
    <property type="entry name" value="Fibrinogen C-terminal domain-like"/>
    <property type="match status" value="1"/>
</dbReference>